<organism evidence="2 3">
    <name type="scientific">Rhodococcus koreensis</name>
    <dbReference type="NCBI Taxonomy" id="99653"/>
    <lineage>
        <taxon>Bacteria</taxon>
        <taxon>Bacillati</taxon>
        <taxon>Actinomycetota</taxon>
        <taxon>Actinomycetes</taxon>
        <taxon>Mycobacteriales</taxon>
        <taxon>Nocardiaceae</taxon>
        <taxon>Rhodococcus</taxon>
    </lineage>
</organism>
<dbReference type="InterPro" id="IPR044855">
    <property type="entry name" value="CoA-Trfase_III_dom3_sf"/>
</dbReference>
<accession>A0A1H4XKW5</accession>
<keyword evidence="1 2" id="KW-0808">Transferase</keyword>
<dbReference type="OrthoDB" id="9797653at2"/>
<evidence type="ECO:0000256" key="1">
    <source>
        <dbReference type="ARBA" id="ARBA00022679"/>
    </source>
</evidence>
<dbReference type="InterPro" id="IPR050483">
    <property type="entry name" value="CoA-transferase_III_domain"/>
</dbReference>
<dbReference type="PANTHER" id="PTHR48207">
    <property type="entry name" value="SUCCINATE--HYDROXYMETHYLGLUTARATE COA-TRANSFERASE"/>
    <property type="match status" value="1"/>
</dbReference>
<evidence type="ECO:0000313" key="2">
    <source>
        <dbReference type="EMBL" id="SED06155.1"/>
    </source>
</evidence>
<dbReference type="Pfam" id="PF02515">
    <property type="entry name" value="CoA_transf_3"/>
    <property type="match status" value="1"/>
</dbReference>
<dbReference type="Gene3D" id="3.40.50.10540">
    <property type="entry name" value="Crotonobetainyl-coa:carnitine coa-transferase, domain 1"/>
    <property type="match status" value="1"/>
</dbReference>
<evidence type="ECO:0000313" key="3">
    <source>
        <dbReference type="Proteomes" id="UP000183561"/>
    </source>
</evidence>
<dbReference type="GO" id="GO:0008410">
    <property type="term" value="F:CoA-transferase activity"/>
    <property type="evidence" value="ECO:0007669"/>
    <property type="project" value="TreeGrafter"/>
</dbReference>
<dbReference type="AlphaFoldDB" id="A0A1H4XKW5"/>
<dbReference type="SUPFAM" id="SSF89796">
    <property type="entry name" value="CoA-transferase family III (CaiB/BaiF)"/>
    <property type="match status" value="1"/>
</dbReference>
<dbReference type="RefSeq" id="WP_072937139.1">
    <property type="nucleotide sequence ID" value="NZ_FNSV01000005.1"/>
</dbReference>
<keyword evidence="3" id="KW-1185">Reference proteome</keyword>
<dbReference type="Gene3D" id="3.30.1540.10">
    <property type="entry name" value="formyl-coa transferase, domain 3"/>
    <property type="match status" value="1"/>
</dbReference>
<gene>
    <name evidence="2" type="ORF">SAMN04490239_6637</name>
</gene>
<sequence length="407" mass="43196">MNETQLEPSRSPQESALTGVVVLDLGQVYAGPYCTHLLRALGATVIKIEPFGGEPIRWRSSGATSGQAFLMLNAGKHGVRLDLKKPQGNKLFLDLVQQADVVVENFAPGVMDRLGIGWDVLHAVKPAVVLASGRAYGNHPAAEGMRGMDVTVQAMSGVVTTTGFPDDAPVKAGPAVVDFAAGSHLTSAVLAALLQRERTGVGQHVEVAMQDAIVPTLTSNIAGLLEADGDFPERTGNRHGGLAVCPYNIYPVTDGWLAILCLRPKHWTDLCRVMGREDLADDPALATPAGRVLKMDDVDAAVTAWTAGLSKDQAFRLLQEADVPAAPVRSLAEVIHDPVLRDRGMITEIGEGDRACTVLGSPLQMGNSPTLPATPAPLLGENTDDVLRALLDLSPSEIERLREDNVI</sequence>
<name>A0A1H4XKW5_9NOCA</name>
<reference evidence="3" key="1">
    <citation type="submission" date="2016-10" db="EMBL/GenBank/DDBJ databases">
        <authorList>
            <person name="Varghese N."/>
            <person name="Submissions S."/>
        </authorList>
    </citation>
    <scope>NUCLEOTIDE SEQUENCE [LARGE SCALE GENOMIC DNA]</scope>
    <source>
        <strain evidence="3">DSM 44498</strain>
    </source>
</reference>
<proteinExistence type="predicted"/>
<protein>
    <submittedName>
        <fullName evidence="2">Formyl-CoA transferase</fullName>
    </submittedName>
</protein>
<dbReference type="InterPro" id="IPR003673">
    <property type="entry name" value="CoA-Trfase_fam_III"/>
</dbReference>
<dbReference type="InterPro" id="IPR023606">
    <property type="entry name" value="CoA-Trfase_III_dom_1_sf"/>
</dbReference>
<dbReference type="PANTHER" id="PTHR48207:SF3">
    <property type="entry name" value="SUCCINATE--HYDROXYMETHYLGLUTARATE COA-TRANSFERASE"/>
    <property type="match status" value="1"/>
</dbReference>
<dbReference type="Proteomes" id="UP000183561">
    <property type="component" value="Unassembled WGS sequence"/>
</dbReference>
<dbReference type="EMBL" id="FNSV01000005">
    <property type="protein sequence ID" value="SED06155.1"/>
    <property type="molecule type" value="Genomic_DNA"/>
</dbReference>